<dbReference type="InterPro" id="IPR005630">
    <property type="entry name" value="Terpene_synthase_metal-bd"/>
</dbReference>
<evidence type="ECO:0000256" key="4">
    <source>
        <dbReference type="ARBA" id="ARBA00023239"/>
    </source>
</evidence>
<accession>A0A4U5NNE0</accession>
<dbReference type="AlphaFoldDB" id="A0A4U5NNE0"/>
<dbReference type="CDD" id="cd00684">
    <property type="entry name" value="Terpene_cyclase_plant_C1"/>
    <property type="match status" value="1"/>
</dbReference>
<dbReference type="Pfam" id="PF03936">
    <property type="entry name" value="Terpene_synth_C"/>
    <property type="match status" value="1"/>
</dbReference>
<dbReference type="GO" id="GO:0000287">
    <property type="term" value="F:magnesium ion binding"/>
    <property type="evidence" value="ECO:0007669"/>
    <property type="project" value="InterPro"/>
</dbReference>
<evidence type="ECO:0000256" key="3">
    <source>
        <dbReference type="ARBA" id="ARBA00022842"/>
    </source>
</evidence>
<evidence type="ECO:0000256" key="2">
    <source>
        <dbReference type="ARBA" id="ARBA00022723"/>
    </source>
</evidence>
<evidence type="ECO:0000259" key="7">
    <source>
        <dbReference type="Pfam" id="PF01397"/>
    </source>
</evidence>
<dbReference type="InterPro" id="IPR034741">
    <property type="entry name" value="Terpene_cyclase-like_1_C"/>
</dbReference>
<dbReference type="InterPro" id="IPR036965">
    <property type="entry name" value="Terpene_synth_N_sf"/>
</dbReference>
<evidence type="ECO:0000256" key="1">
    <source>
        <dbReference type="ARBA" id="ARBA00001946"/>
    </source>
</evidence>
<keyword evidence="3" id="KW-0460">Magnesium</keyword>
<evidence type="ECO:0000256" key="5">
    <source>
        <dbReference type="ARBA" id="ARBA00066664"/>
    </source>
</evidence>
<dbReference type="GO" id="GO:0034009">
    <property type="term" value="F:isoprene synthase activity"/>
    <property type="evidence" value="ECO:0007669"/>
    <property type="project" value="UniProtKB-EC"/>
</dbReference>
<dbReference type="SFLD" id="SFLDS00005">
    <property type="entry name" value="Isoprenoid_Synthase_Type_I"/>
    <property type="match status" value="1"/>
</dbReference>
<gene>
    <name evidence="9" type="ORF">D5086_0000258980</name>
</gene>
<evidence type="ECO:0000259" key="8">
    <source>
        <dbReference type="Pfam" id="PF03936"/>
    </source>
</evidence>
<dbReference type="Gene3D" id="1.10.600.10">
    <property type="entry name" value="Farnesyl Diphosphate Synthase"/>
    <property type="match status" value="1"/>
</dbReference>
<dbReference type="FunFam" id="1.10.600.10:FF:000007">
    <property type="entry name" value="Isoprene synthase, chloroplastic"/>
    <property type="match status" value="1"/>
</dbReference>
<dbReference type="InterPro" id="IPR044814">
    <property type="entry name" value="Terpene_cyclase_plant_C1"/>
</dbReference>
<keyword evidence="2" id="KW-0479">Metal-binding</keyword>
<dbReference type="InterPro" id="IPR001906">
    <property type="entry name" value="Terpene_synth_N"/>
</dbReference>
<dbReference type="PANTHER" id="PTHR31225">
    <property type="entry name" value="OS04G0344100 PROTEIN-RELATED"/>
    <property type="match status" value="1"/>
</dbReference>
<comment type="caution">
    <text evidence="9">The sequence shown here is derived from an EMBL/GenBank/DDBJ whole genome shotgun (WGS) entry which is preliminary data.</text>
</comment>
<dbReference type="PANTHER" id="PTHR31225:SF221">
    <property type="entry name" value="(-)-GERMACRENE D SYNTHASE"/>
    <property type="match status" value="1"/>
</dbReference>
<dbReference type="InterPro" id="IPR008949">
    <property type="entry name" value="Isoprenoid_synthase_dom_sf"/>
</dbReference>
<dbReference type="FunFam" id="1.50.10.130:FF:000001">
    <property type="entry name" value="Isoprene synthase, chloroplastic"/>
    <property type="match status" value="1"/>
</dbReference>
<dbReference type="GO" id="GO:0016102">
    <property type="term" value="P:diterpenoid biosynthetic process"/>
    <property type="evidence" value="ECO:0007669"/>
    <property type="project" value="InterPro"/>
</dbReference>
<evidence type="ECO:0000256" key="6">
    <source>
        <dbReference type="ARBA" id="ARBA00067923"/>
    </source>
</evidence>
<feature type="domain" description="Terpene synthase N-terminal" evidence="7">
    <location>
        <begin position="29"/>
        <end position="208"/>
    </location>
</feature>
<dbReference type="InterPro" id="IPR008930">
    <property type="entry name" value="Terpenoid_cyclase/PrenylTrfase"/>
</dbReference>
<dbReference type="SFLD" id="SFLDG01019">
    <property type="entry name" value="Terpene_Cyclase_Like_1_C_Termi"/>
    <property type="match status" value="1"/>
</dbReference>
<dbReference type="GO" id="GO:0120251">
    <property type="term" value="P:hydrocarbon biosynthetic process"/>
    <property type="evidence" value="ECO:0007669"/>
    <property type="project" value="UniProtKB-ARBA"/>
</dbReference>
<dbReference type="SUPFAM" id="SSF48576">
    <property type="entry name" value="Terpenoid synthases"/>
    <property type="match status" value="1"/>
</dbReference>
<reference evidence="9" key="1">
    <citation type="submission" date="2018-10" db="EMBL/GenBank/DDBJ databases">
        <title>Population genomic analysis revealed the cold adaptation of white poplar.</title>
        <authorList>
            <person name="Liu Y.-J."/>
        </authorList>
    </citation>
    <scope>NUCLEOTIDE SEQUENCE [LARGE SCALE GENOMIC DNA]</scope>
    <source>
        <strain evidence="9">PAL-ZL1</strain>
    </source>
</reference>
<keyword evidence="4" id="KW-0456">Lyase</keyword>
<dbReference type="EC" id="4.2.3.27" evidence="5"/>
<dbReference type="Pfam" id="PF01397">
    <property type="entry name" value="Terpene_synth"/>
    <property type="match status" value="1"/>
</dbReference>
<dbReference type="SUPFAM" id="SSF48239">
    <property type="entry name" value="Terpenoid cyclases/Protein prenyltransferases"/>
    <property type="match status" value="1"/>
</dbReference>
<comment type="cofactor">
    <cofactor evidence="1">
        <name>Mg(2+)</name>
        <dbReference type="ChEBI" id="CHEBI:18420"/>
    </cofactor>
</comment>
<feature type="domain" description="Terpene synthase metal-binding" evidence="8">
    <location>
        <begin position="265"/>
        <end position="504"/>
    </location>
</feature>
<dbReference type="InterPro" id="IPR050148">
    <property type="entry name" value="Terpene_synthase-like"/>
</dbReference>
<protein>
    <recommendedName>
        <fullName evidence="6">Isoprene synthase, chloroplastic</fullName>
        <ecNumber evidence="5">4.2.3.27</ecNumber>
    </recommendedName>
</protein>
<name>A0A4U5NNE0_POPAL</name>
<organism evidence="9">
    <name type="scientific">Populus alba</name>
    <name type="common">White poplar</name>
    <dbReference type="NCBI Taxonomy" id="43335"/>
    <lineage>
        <taxon>Eukaryota</taxon>
        <taxon>Viridiplantae</taxon>
        <taxon>Streptophyta</taxon>
        <taxon>Embryophyta</taxon>
        <taxon>Tracheophyta</taxon>
        <taxon>Spermatophyta</taxon>
        <taxon>Magnoliopsida</taxon>
        <taxon>eudicotyledons</taxon>
        <taxon>Gunneridae</taxon>
        <taxon>Pentapetalae</taxon>
        <taxon>rosids</taxon>
        <taxon>fabids</taxon>
        <taxon>Malpighiales</taxon>
        <taxon>Salicaceae</taxon>
        <taxon>Saliceae</taxon>
        <taxon>Populus</taxon>
    </lineage>
</organism>
<dbReference type="EMBL" id="RCHU01001014">
    <property type="protein sequence ID" value="TKR84320.1"/>
    <property type="molecule type" value="Genomic_DNA"/>
</dbReference>
<sequence>MSVEGSAIFSTATVEPNVSRRSASFSPSIWGDHFLSYATDSMETSDKAEHKKLKEEVKRELMANINKPSQTLDFIDAIQRVGISYHFEIEIDEILREMYRSHCDFDNGDDDDHHHNDLYAISLKFRLLRQQGYKISCDVFGKFKNSQGTFNDSLAKDTRGILSFYEATHLRVHADEILEEALVFTTSHLEFLATHSSSPLRAKINHALKQPIRKNIPRLEARNYFSVYQEDPSCSEVLLNFAKLDFNILQKQHQKELSEIAKWWKELDFAKKLPFARDRVIECYFWILGVYFEPEYFLARRMLTKVIAMTSVIDDIYDVYGTPEELELFTDAIERWEITAVDQLPEYMKVTYKALLDVYTEIEENMVSEERSYRVYYAKEAMKNQVRAYYLESKWFHQKHTPTMEEYMAVALVTSAYAMLAATSFVGMGHVVTKDSFDWLFRGPKILKASEIICRLMDDIVSHKFEQKRGHVASSIECYMKQHGTTEQETVHEFRKQVTDAWKDVNEEFLHPTAVPMPLLTRMLNLARVIDVVYKDEDGYTNAGTALKDLVSAILIDPVTM</sequence>
<evidence type="ECO:0000313" key="9">
    <source>
        <dbReference type="EMBL" id="TKR84320.1"/>
    </source>
</evidence>
<dbReference type="Gene3D" id="1.50.10.130">
    <property type="entry name" value="Terpene synthase, N-terminal domain"/>
    <property type="match status" value="1"/>
</dbReference>
<dbReference type="STRING" id="43335.A0A4U5NNE0"/>
<proteinExistence type="predicted"/>